<feature type="active site" evidence="5">
    <location>
        <position position="378"/>
    </location>
</feature>
<evidence type="ECO:0000256" key="3">
    <source>
        <dbReference type="ARBA" id="ARBA00022691"/>
    </source>
</evidence>
<sequence>MLTALDLDYQGQGVCRYQDKVVFVKGMLKGETGLVRILKDKKSYFIGELLNLKTRSNQRVDVSNPDDLHYAPLLHLSVPAQLEWQQKITEETFRKIAKMDVSIDPILYDKRDLGYRNKITLHVVKTDRLKIGVFAPQSHRLYPVKQMVLAKNVIQKTLDKLNEIFQIIALQDDTLKHITIRSHQQKVMIIFSTTQKTWIEKDTILAHLNLPFITSIYQNILETDFENMGKDSIRLYGEEAIDIHFGGLKFPVKPGAFFQVNTPVALKMYEKVKTLITGRSVIDAYAGMASIGQFISSAVDQVYAIESNHDAVESALISIENNQINNVEVIENDVALAIEQYLSKVDTIVFDPPRSGLDDTTKALLLEKPVSEIIYVSCDLKTLVRDINTLKTIYRVTSVTPVKMFFHTVETETIVRLEMNK</sequence>
<dbReference type="Gene3D" id="2.40.50.1070">
    <property type="match status" value="1"/>
</dbReference>
<keyword evidence="1 4" id="KW-0489">Methyltransferase</keyword>
<feature type="active site" description="Nucleophile" evidence="4">
    <location>
        <position position="378"/>
    </location>
</feature>
<proteinExistence type="inferred from homology"/>
<dbReference type="Gene3D" id="3.40.50.150">
    <property type="entry name" value="Vaccinia Virus protein VP39"/>
    <property type="match status" value="1"/>
</dbReference>
<evidence type="ECO:0000256" key="2">
    <source>
        <dbReference type="ARBA" id="ARBA00022679"/>
    </source>
</evidence>
<dbReference type="GO" id="GO:0008168">
    <property type="term" value="F:methyltransferase activity"/>
    <property type="evidence" value="ECO:0007669"/>
    <property type="project" value="UniProtKB-KW"/>
</dbReference>
<keyword evidence="3 4" id="KW-0949">S-adenosyl-L-methionine</keyword>
<accession>A0ABT2Y4Y1</accession>
<dbReference type="InterPro" id="IPR012340">
    <property type="entry name" value="NA-bd_OB-fold"/>
</dbReference>
<dbReference type="PROSITE" id="PS51687">
    <property type="entry name" value="SAM_MT_RNA_M5U"/>
    <property type="match status" value="1"/>
</dbReference>
<protein>
    <submittedName>
        <fullName evidence="7">23S rRNA (Uracil(1939)-C(5))-methyltransferase RlmD</fullName>
        <ecNumber evidence="7">2.1.1.190</ecNumber>
    </submittedName>
</protein>
<comment type="similarity">
    <text evidence="4">Belongs to the class I-like SAM-binding methyltransferase superfamily. RNA M5U methyltransferase family.</text>
</comment>
<feature type="domain" description="TRAM" evidence="6">
    <location>
        <begin position="1"/>
        <end position="51"/>
    </location>
</feature>
<keyword evidence="2 4" id="KW-0808">Transferase</keyword>
<feature type="binding site" evidence="4">
    <location>
        <position position="259"/>
    </location>
    <ligand>
        <name>S-adenosyl-L-methionine</name>
        <dbReference type="ChEBI" id="CHEBI:59789"/>
    </ligand>
</feature>
<keyword evidence="8" id="KW-1185">Reference proteome</keyword>
<organism evidence="7 8">
    <name type="scientific">Paracholeplasma manati</name>
    <dbReference type="NCBI Taxonomy" id="591373"/>
    <lineage>
        <taxon>Bacteria</taxon>
        <taxon>Bacillati</taxon>
        <taxon>Mycoplasmatota</taxon>
        <taxon>Mollicutes</taxon>
        <taxon>Acholeplasmatales</taxon>
        <taxon>Acholeplasmataceae</taxon>
        <taxon>Paracholeplasma</taxon>
    </lineage>
</organism>
<dbReference type="InterPro" id="IPR010280">
    <property type="entry name" value="U5_MeTrfase_fam"/>
</dbReference>
<dbReference type="CDD" id="cd02440">
    <property type="entry name" value="AdoMet_MTases"/>
    <property type="match status" value="1"/>
</dbReference>
<dbReference type="Gene3D" id="2.40.50.140">
    <property type="entry name" value="Nucleic acid-binding proteins"/>
    <property type="match status" value="1"/>
</dbReference>
<dbReference type="GO" id="GO:0032259">
    <property type="term" value="P:methylation"/>
    <property type="evidence" value="ECO:0007669"/>
    <property type="project" value="UniProtKB-KW"/>
</dbReference>
<dbReference type="EMBL" id="JAOVQM010000002">
    <property type="protein sequence ID" value="MCV2231786.1"/>
    <property type="molecule type" value="Genomic_DNA"/>
</dbReference>
<evidence type="ECO:0000256" key="5">
    <source>
        <dbReference type="PROSITE-ProRule" id="PRU10015"/>
    </source>
</evidence>
<evidence type="ECO:0000313" key="7">
    <source>
        <dbReference type="EMBL" id="MCV2231786.1"/>
    </source>
</evidence>
<dbReference type="SUPFAM" id="SSF53335">
    <property type="entry name" value="S-adenosyl-L-methionine-dependent methyltransferases"/>
    <property type="match status" value="1"/>
</dbReference>
<dbReference type="Proteomes" id="UP001177160">
    <property type="component" value="Unassembled WGS sequence"/>
</dbReference>
<dbReference type="InterPro" id="IPR029063">
    <property type="entry name" value="SAM-dependent_MTases_sf"/>
</dbReference>
<name>A0ABT2Y4Y1_9MOLU</name>
<feature type="binding site" evidence="4">
    <location>
        <position position="285"/>
    </location>
    <ligand>
        <name>S-adenosyl-L-methionine</name>
        <dbReference type="ChEBI" id="CHEBI:59789"/>
    </ligand>
</feature>
<evidence type="ECO:0000313" key="8">
    <source>
        <dbReference type="Proteomes" id="UP001177160"/>
    </source>
</evidence>
<dbReference type="PROSITE" id="PS50926">
    <property type="entry name" value="TRAM"/>
    <property type="match status" value="1"/>
</dbReference>
<feature type="binding site" evidence="4">
    <location>
        <position position="306"/>
    </location>
    <ligand>
        <name>S-adenosyl-L-methionine</name>
        <dbReference type="ChEBI" id="CHEBI:59789"/>
    </ligand>
</feature>
<evidence type="ECO:0000256" key="4">
    <source>
        <dbReference type="PROSITE-ProRule" id="PRU01024"/>
    </source>
</evidence>
<feature type="binding site" evidence="4">
    <location>
        <position position="351"/>
    </location>
    <ligand>
        <name>S-adenosyl-L-methionine</name>
        <dbReference type="ChEBI" id="CHEBI:59789"/>
    </ligand>
</feature>
<evidence type="ECO:0000256" key="1">
    <source>
        <dbReference type="ARBA" id="ARBA00022603"/>
    </source>
</evidence>
<dbReference type="InterPro" id="IPR002792">
    <property type="entry name" value="TRAM_dom"/>
</dbReference>
<gene>
    <name evidence="7" type="primary">rlmD</name>
    <name evidence="7" type="ORF">N7548_02990</name>
</gene>
<dbReference type="SUPFAM" id="SSF50249">
    <property type="entry name" value="Nucleic acid-binding proteins"/>
    <property type="match status" value="1"/>
</dbReference>
<evidence type="ECO:0000259" key="6">
    <source>
        <dbReference type="PROSITE" id="PS50926"/>
    </source>
</evidence>
<dbReference type="PANTHER" id="PTHR11061">
    <property type="entry name" value="RNA M5U METHYLTRANSFERASE"/>
    <property type="match status" value="1"/>
</dbReference>
<dbReference type="EC" id="2.1.1.190" evidence="7"/>
<dbReference type="NCBIfam" id="TIGR00479">
    <property type="entry name" value="rumA"/>
    <property type="match status" value="1"/>
</dbReference>
<dbReference type="InterPro" id="IPR030390">
    <property type="entry name" value="MeTrfase_TrmA_AS"/>
</dbReference>
<dbReference type="Pfam" id="PF05958">
    <property type="entry name" value="tRNA_U5-meth_tr"/>
    <property type="match status" value="1"/>
</dbReference>
<comment type="caution">
    <text evidence="7">The sequence shown here is derived from an EMBL/GenBank/DDBJ whole genome shotgun (WGS) entry which is preliminary data.</text>
</comment>
<reference evidence="7" key="1">
    <citation type="submission" date="2022-09" db="EMBL/GenBank/DDBJ databases">
        <title>Novel Mycoplasma species identified in domestic and wild animals.</title>
        <authorList>
            <person name="Volokhov D.V."/>
            <person name="Furtak V.A."/>
            <person name="Zagorodnyaya T.A."/>
        </authorList>
    </citation>
    <scope>NUCLEOTIDE SEQUENCE</scope>
    <source>
        <strain evidence="7">Oakley</strain>
    </source>
</reference>
<dbReference type="PANTHER" id="PTHR11061:SF30">
    <property type="entry name" value="TRNA (URACIL(54)-C(5))-METHYLTRANSFERASE"/>
    <property type="match status" value="1"/>
</dbReference>
<dbReference type="PROSITE" id="PS01230">
    <property type="entry name" value="TRMA_1"/>
    <property type="match status" value="1"/>
</dbReference>